<dbReference type="InterPro" id="IPR000866">
    <property type="entry name" value="AhpC/TSA"/>
</dbReference>
<evidence type="ECO:0000256" key="5">
    <source>
        <dbReference type="ARBA" id="ARBA00023002"/>
    </source>
</evidence>
<dbReference type="SUPFAM" id="SSF52833">
    <property type="entry name" value="Thioredoxin-like"/>
    <property type="match status" value="1"/>
</dbReference>
<dbReference type="InterPro" id="IPR036249">
    <property type="entry name" value="Thioredoxin-like_sf"/>
</dbReference>
<dbReference type="PROSITE" id="PS51352">
    <property type="entry name" value="THIOREDOXIN_2"/>
    <property type="match status" value="1"/>
</dbReference>
<evidence type="ECO:0000256" key="6">
    <source>
        <dbReference type="ARBA" id="ARBA00023157"/>
    </source>
</evidence>
<evidence type="ECO:0000313" key="14">
    <source>
        <dbReference type="EMBL" id="SIR00491.1"/>
    </source>
</evidence>
<organism evidence="14 15">
    <name type="scientific">Solilutibacter tolerans</name>
    <dbReference type="NCBI Taxonomy" id="1604334"/>
    <lineage>
        <taxon>Bacteria</taxon>
        <taxon>Pseudomonadati</taxon>
        <taxon>Pseudomonadota</taxon>
        <taxon>Gammaproteobacteria</taxon>
        <taxon>Lysobacterales</taxon>
        <taxon>Lysobacteraceae</taxon>
        <taxon>Solilutibacter</taxon>
    </lineage>
</organism>
<keyword evidence="7" id="KW-0676">Redox-active center</keyword>
<comment type="function">
    <text evidence="1">Thiol-specific peroxidase that catalyzes the reduction of hydrogen peroxide and organic hydroperoxides to water and alcohols, respectively. Plays a role in cell protection against oxidative stress by detoxifying peroxides and as sensor of hydrogen peroxide-mediated signaling events.</text>
</comment>
<dbReference type="STRING" id="1604334.SAMN05421546_2209"/>
<dbReference type="Gene3D" id="3.40.30.10">
    <property type="entry name" value="Glutaredoxin"/>
    <property type="match status" value="1"/>
</dbReference>
<evidence type="ECO:0000256" key="9">
    <source>
        <dbReference type="ARBA" id="ARBA00038489"/>
    </source>
</evidence>
<evidence type="ECO:0000256" key="4">
    <source>
        <dbReference type="ARBA" id="ARBA00022862"/>
    </source>
</evidence>
<keyword evidence="3" id="KW-0575">Peroxidase</keyword>
<dbReference type="RefSeq" id="WP_083688501.1">
    <property type="nucleotide sequence ID" value="NZ_FTLW01000005.1"/>
</dbReference>
<comment type="similarity">
    <text evidence="9">Belongs to the peroxiredoxin family. BCP/PrxQ subfamily.</text>
</comment>
<dbReference type="GO" id="GO:0034599">
    <property type="term" value="P:cellular response to oxidative stress"/>
    <property type="evidence" value="ECO:0007669"/>
    <property type="project" value="TreeGrafter"/>
</dbReference>
<dbReference type="GO" id="GO:0045454">
    <property type="term" value="P:cell redox homeostasis"/>
    <property type="evidence" value="ECO:0007669"/>
    <property type="project" value="TreeGrafter"/>
</dbReference>
<accession>A0A1N6XE25</accession>
<keyword evidence="5" id="KW-0560">Oxidoreductase</keyword>
<dbReference type="InterPro" id="IPR050924">
    <property type="entry name" value="Peroxiredoxin_BCP/PrxQ"/>
</dbReference>
<evidence type="ECO:0000313" key="15">
    <source>
        <dbReference type="Proteomes" id="UP000241788"/>
    </source>
</evidence>
<dbReference type="Pfam" id="PF00578">
    <property type="entry name" value="AhpC-TSA"/>
    <property type="match status" value="1"/>
</dbReference>
<comment type="catalytic activity">
    <reaction evidence="11">
        <text>a hydroperoxide + [thioredoxin]-dithiol = an alcohol + [thioredoxin]-disulfide + H2O</text>
        <dbReference type="Rhea" id="RHEA:62620"/>
        <dbReference type="Rhea" id="RHEA-COMP:10698"/>
        <dbReference type="Rhea" id="RHEA-COMP:10700"/>
        <dbReference type="ChEBI" id="CHEBI:15377"/>
        <dbReference type="ChEBI" id="CHEBI:29950"/>
        <dbReference type="ChEBI" id="CHEBI:30879"/>
        <dbReference type="ChEBI" id="CHEBI:35924"/>
        <dbReference type="ChEBI" id="CHEBI:50058"/>
        <dbReference type="EC" id="1.11.1.24"/>
    </reaction>
</comment>
<dbReference type="InterPro" id="IPR013766">
    <property type="entry name" value="Thioredoxin_domain"/>
</dbReference>
<dbReference type="CDD" id="cd03017">
    <property type="entry name" value="PRX_BCP"/>
    <property type="match status" value="1"/>
</dbReference>
<evidence type="ECO:0000256" key="2">
    <source>
        <dbReference type="ARBA" id="ARBA00013017"/>
    </source>
</evidence>
<feature type="domain" description="Thioredoxin" evidence="13">
    <location>
        <begin position="55"/>
        <end position="208"/>
    </location>
</feature>
<sequence>MRRIALLPLGITCFALAACNFTAQAPASTAAEPASATPATPAPVPADVTSPSTALAVGTMAPDFNAQAWLAGKEFDYKLADARAKGPVVLYFFPAAYTPGCNIEAHQFSQAIDKFAAAGASVIGVTAGNADQLEKFSADNESCAGKFPVAADPGAKIAAEYGVVLDKKPEWSNRTSFVINTDGRIAAVHSDLSPDGHVDAMLAGLKAP</sequence>
<gene>
    <name evidence="14" type="ORF">SAMN05421546_2209</name>
</gene>
<name>A0A1N6XE25_9GAMM</name>
<keyword evidence="15" id="KW-1185">Reference proteome</keyword>
<proteinExistence type="inferred from homology"/>
<feature type="signal peptide" evidence="12">
    <location>
        <begin position="1"/>
        <end position="17"/>
    </location>
</feature>
<feature type="chain" id="PRO_5009939447" description="thioredoxin-dependent peroxiredoxin" evidence="12">
    <location>
        <begin position="18"/>
        <end position="208"/>
    </location>
</feature>
<dbReference type="EMBL" id="FTLW01000005">
    <property type="protein sequence ID" value="SIR00491.1"/>
    <property type="molecule type" value="Genomic_DNA"/>
</dbReference>
<keyword evidence="4" id="KW-0049">Antioxidant</keyword>
<evidence type="ECO:0000256" key="11">
    <source>
        <dbReference type="ARBA" id="ARBA00049091"/>
    </source>
</evidence>
<dbReference type="AlphaFoldDB" id="A0A1N6XE25"/>
<reference evidence="15" key="1">
    <citation type="submission" date="2017-01" db="EMBL/GenBank/DDBJ databases">
        <authorList>
            <person name="Varghese N."/>
            <person name="Submissions S."/>
        </authorList>
    </citation>
    <scope>NUCLEOTIDE SEQUENCE [LARGE SCALE GENOMIC DNA]</scope>
    <source>
        <strain evidence="15">UM1</strain>
    </source>
</reference>
<dbReference type="GO" id="GO:0005737">
    <property type="term" value="C:cytoplasm"/>
    <property type="evidence" value="ECO:0007669"/>
    <property type="project" value="TreeGrafter"/>
</dbReference>
<evidence type="ECO:0000256" key="1">
    <source>
        <dbReference type="ARBA" id="ARBA00003330"/>
    </source>
</evidence>
<evidence type="ECO:0000256" key="8">
    <source>
        <dbReference type="ARBA" id="ARBA00032824"/>
    </source>
</evidence>
<evidence type="ECO:0000256" key="7">
    <source>
        <dbReference type="ARBA" id="ARBA00023284"/>
    </source>
</evidence>
<keyword evidence="12" id="KW-0732">Signal</keyword>
<dbReference type="GO" id="GO:0008379">
    <property type="term" value="F:thioredoxin peroxidase activity"/>
    <property type="evidence" value="ECO:0007669"/>
    <property type="project" value="TreeGrafter"/>
</dbReference>
<keyword evidence="6" id="KW-1015">Disulfide bond</keyword>
<dbReference type="EC" id="1.11.1.24" evidence="2"/>
<evidence type="ECO:0000256" key="10">
    <source>
        <dbReference type="ARBA" id="ARBA00042639"/>
    </source>
</evidence>
<protein>
    <recommendedName>
        <fullName evidence="2">thioredoxin-dependent peroxiredoxin</fullName>
        <ecNumber evidence="2">1.11.1.24</ecNumber>
    </recommendedName>
    <alternativeName>
        <fullName evidence="8">Thioredoxin peroxidase</fullName>
    </alternativeName>
    <alternativeName>
        <fullName evidence="10">Thioredoxin-dependent peroxiredoxin Bcp</fullName>
    </alternativeName>
</protein>
<dbReference type="PANTHER" id="PTHR42801:SF4">
    <property type="entry name" value="AHPC_TSA FAMILY PROTEIN"/>
    <property type="match status" value="1"/>
</dbReference>
<evidence type="ECO:0000256" key="12">
    <source>
        <dbReference type="SAM" id="SignalP"/>
    </source>
</evidence>
<evidence type="ECO:0000256" key="3">
    <source>
        <dbReference type="ARBA" id="ARBA00022559"/>
    </source>
</evidence>
<evidence type="ECO:0000259" key="13">
    <source>
        <dbReference type="PROSITE" id="PS51352"/>
    </source>
</evidence>
<dbReference type="Proteomes" id="UP000241788">
    <property type="component" value="Unassembled WGS sequence"/>
</dbReference>
<dbReference type="PROSITE" id="PS51257">
    <property type="entry name" value="PROKAR_LIPOPROTEIN"/>
    <property type="match status" value="1"/>
</dbReference>
<dbReference type="PANTHER" id="PTHR42801">
    <property type="entry name" value="THIOREDOXIN-DEPENDENT PEROXIDE REDUCTASE"/>
    <property type="match status" value="1"/>
</dbReference>